<dbReference type="PROSITE" id="PS00455">
    <property type="entry name" value="AMP_BINDING"/>
    <property type="match status" value="1"/>
</dbReference>
<gene>
    <name evidence="5" type="ORF">CHR55_18520</name>
</gene>
<feature type="domain" description="AMP-binding enzyme C-terminal" evidence="4">
    <location>
        <begin position="408"/>
        <end position="483"/>
    </location>
</feature>
<dbReference type="InterPro" id="IPR000873">
    <property type="entry name" value="AMP-dep_synth/lig_dom"/>
</dbReference>
<evidence type="ECO:0000259" key="3">
    <source>
        <dbReference type="Pfam" id="PF00501"/>
    </source>
</evidence>
<evidence type="ECO:0000256" key="1">
    <source>
        <dbReference type="ARBA" id="ARBA00006432"/>
    </source>
</evidence>
<proteinExistence type="inferred from homology"/>
<dbReference type="InterPro" id="IPR042099">
    <property type="entry name" value="ANL_N_sf"/>
</dbReference>
<dbReference type="EMBL" id="NOVD01000013">
    <property type="protein sequence ID" value="PCK25750.1"/>
    <property type="molecule type" value="Genomic_DNA"/>
</dbReference>
<comment type="similarity">
    <text evidence="1">Belongs to the ATP-dependent AMP-binding enzyme family.</text>
</comment>
<dbReference type="SUPFAM" id="SSF56801">
    <property type="entry name" value="Acetyl-CoA synthetase-like"/>
    <property type="match status" value="1"/>
</dbReference>
<dbReference type="Proteomes" id="UP000230886">
    <property type="component" value="Unassembled WGS sequence"/>
</dbReference>
<comment type="caution">
    <text evidence="5">The sequence shown here is derived from an EMBL/GenBank/DDBJ whole genome shotgun (WGS) entry which is preliminary data.</text>
</comment>
<name>A0A2A5J829_RHOSG</name>
<dbReference type="RefSeq" id="WP_099697881.1">
    <property type="nucleotide sequence ID" value="NZ_NOVD01000013.1"/>
</dbReference>
<feature type="domain" description="AMP-dependent synthetase/ligase" evidence="3">
    <location>
        <begin position="9"/>
        <end position="357"/>
    </location>
</feature>
<dbReference type="InterPro" id="IPR020459">
    <property type="entry name" value="AMP-binding"/>
</dbReference>
<evidence type="ECO:0000256" key="2">
    <source>
        <dbReference type="ARBA" id="ARBA00022598"/>
    </source>
</evidence>
<dbReference type="FunFam" id="3.30.300.30:FF:000008">
    <property type="entry name" value="2,3-dihydroxybenzoate-AMP ligase"/>
    <property type="match status" value="1"/>
</dbReference>
<evidence type="ECO:0000259" key="4">
    <source>
        <dbReference type="Pfam" id="PF13193"/>
    </source>
</evidence>
<dbReference type="Pfam" id="PF13193">
    <property type="entry name" value="AMP-binding_C"/>
    <property type="match status" value="1"/>
</dbReference>
<dbReference type="Gene3D" id="3.30.300.30">
    <property type="match status" value="1"/>
</dbReference>
<dbReference type="Gene3D" id="3.40.50.12780">
    <property type="entry name" value="N-terminal domain of ligase-like"/>
    <property type="match status" value="1"/>
</dbReference>
<reference evidence="5 6" key="1">
    <citation type="submission" date="2017-07" db="EMBL/GenBank/DDBJ databases">
        <title>Draft sequence of Rhodococcus enclensis 23b-28.</title>
        <authorList>
            <person name="Besaury L."/>
            <person name="Sancelme M."/>
            <person name="Amato P."/>
            <person name="Lallement A."/>
            <person name="Delort A.-M."/>
        </authorList>
    </citation>
    <scope>NUCLEOTIDE SEQUENCE [LARGE SCALE GENOMIC DNA]</scope>
    <source>
        <strain evidence="5 6">23b-28</strain>
    </source>
</reference>
<protein>
    <submittedName>
        <fullName evidence="5">AMP-dependent synthetase</fullName>
    </submittedName>
</protein>
<dbReference type="InterPro" id="IPR045851">
    <property type="entry name" value="AMP-bd_C_sf"/>
</dbReference>
<keyword evidence="2" id="KW-0436">Ligase</keyword>
<dbReference type="GO" id="GO:0031956">
    <property type="term" value="F:medium-chain fatty acid-CoA ligase activity"/>
    <property type="evidence" value="ECO:0007669"/>
    <property type="project" value="TreeGrafter"/>
</dbReference>
<dbReference type="PANTHER" id="PTHR43201">
    <property type="entry name" value="ACYL-COA SYNTHETASE"/>
    <property type="match status" value="1"/>
</dbReference>
<dbReference type="PRINTS" id="PR00154">
    <property type="entry name" value="AMPBINDING"/>
</dbReference>
<dbReference type="Pfam" id="PF00501">
    <property type="entry name" value="AMP-binding"/>
    <property type="match status" value="1"/>
</dbReference>
<sequence length="520" mass="56137">MSNVFDVIDRHAQRMPTAIALRTPEYDYTYRDLCRASLQGAEHLRDLGVRNGDRVMLAAPSVPEFVIVYFAIQAVGATIVPVNPISTDSEVAYIIGDCRPRVAVCWKDVARGVDSAARAADIPVWTLTPWHRDSAEPELRPVDRGDQDLAAVLYTSGTTGRPKGVMLTTSNVLAAGEICAELSRGTVEDRIGTALPLFHVFGQSSVMMMALTLGGSLSLLPRFDSTAMLDMIVRDKLTVVSGVPTMWNAMVHTEGDWDAESFDALRIAVSGGSPLAPPIAQAFESRFGCVLLDGYGLTESTSIATFSSLERPKSEGYTGPAAPRIEIRVIDGTGAACAVGEVGEVQVKSPTVMLGYLNQPEATSQSFTPDGWLQTGDLGQVNEFGDLRIVDRSKDLIIRGGFNVYPAEVEAALYEHPEVLEASVVGVPDDHLGERVAAVVTCRPERTVTAGVLAAWVADRLSYYKVPSYVYFVDSLPKGSTGKILKRKIVLDDLVGERVQSTQARSSNLVVAQVNSKDDR</sequence>
<dbReference type="GO" id="GO:0006631">
    <property type="term" value="P:fatty acid metabolic process"/>
    <property type="evidence" value="ECO:0007669"/>
    <property type="project" value="TreeGrafter"/>
</dbReference>
<accession>A0A2A5J829</accession>
<dbReference type="InterPro" id="IPR020845">
    <property type="entry name" value="AMP-binding_CS"/>
</dbReference>
<organism evidence="5 6">
    <name type="scientific">Rhodococcus qingshengii</name>
    <dbReference type="NCBI Taxonomy" id="334542"/>
    <lineage>
        <taxon>Bacteria</taxon>
        <taxon>Bacillati</taxon>
        <taxon>Actinomycetota</taxon>
        <taxon>Actinomycetes</taxon>
        <taxon>Mycobacteriales</taxon>
        <taxon>Nocardiaceae</taxon>
        <taxon>Rhodococcus</taxon>
        <taxon>Rhodococcus erythropolis group</taxon>
    </lineage>
</organism>
<dbReference type="AlphaFoldDB" id="A0A2A5J829"/>
<evidence type="ECO:0000313" key="6">
    <source>
        <dbReference type="Proteomes" id="UP000230886"/>
    </source>
</evidence>
<dbReference type="PANTHER" id="PTHR43201:SF5">
    <property type="entry name" value="MEDIUM-CHAIN ACYL-COA LIGASE ACSF2, MITOCHONDRIAL"/>
    <property type="match status" value="1"/>
</dbReference>
<evidence type="ECO:0000313" key="5">
    <source>
        <dbReference type="EMBL" id="PCK25750.1"/>
    </source>
</evidence>
<dbReference type="InterPro" id="IPR025110">
    <property type="entry name" value="AMP-bd_C"/>
</dbReference>